<evidence type="ECO:0000256" key="1">
    <source>
        <dbReference type="SAM" id="MobiDB-lite"/>
    </source>
</evidence>
<accession>A0ABS4VFX5</accession>
<gene>
    <name evidence="2" type="ORF">JOF59_005219</name>
</gene>
<feature type="compositionally biased region" description="Low complexity" evidence="1">
    <location>
        <begin position="36"/>
        <end position="49"/>
    </location>
</feature>
<sequence length="49" mass="5381">MGGYPPTAAHGPVDDLQTRTLDESHDRPVRPDPRHFFPSSHSVPSSQLS</sequence>
<protein>
    <submittedName>
        <fullName evidence="2">Uncharacterized protein</fullName>
    </submittedName>
</protein>
<evidence type="ECO:0000313" key="3">
    <source>
        <dbReference type="Proteomes" id="UP001519311"/>
    </source>
</evidence>
<name>A0ABS4VFX5_9ACTN</name>
<evidence type="ECO:0000313" key="2">
    <source>
        <dbReference type="EMBL" id="MBP2362819.1"/>
    </source>
</evidence>
<organism evidence="2 3">
    <name type="scientific">Streptomyces clavifer</name>
    <dbReference type="NCBI Taxonomy" id="68188"/>
    <lineage>
        <taxon>Bacteria</taxon>
        <taxon>Bacillati</taxon>
        <taxon>Actinomycetota</taxon>
        <taxon>Actinomycetes</taxon>
        <taxon>Kitasatosporales</taxon>
        <taxon>Streptomycetaceae</taxon>
        <taxon>Streptomyces</taxon>
    </lineage>
</organism>
<feature type="compositionally biased region" description="Basic and acidic residues" evidence="1">
    <location>
        <begin position="12"/>
        <end position="35"/>
    </location>
</feature>
<feature type="region of interest" description="Disordered" evidence="1">
    <location>
        <begin position="1"/>
        <end position="49"/>
    </location>
</feature>
<reference evidence="2 3" key="1">
    <citation type="submission" date="2021-03" db="EMBL/GenBank/DDBJ databases">
        <title>Sequencing the genomes of 1000 actinobacteria strains.</title>
        <authorList>
            <person name="Klenk H.-P."/>
        </authorList>
    </citation>
    <scope>NUCLEOTIDE SEQUENCE [LARGE SCALE GENOMIC DNA]</scope>
    <source>
        <strain evidence="2 3">DSM 40843</strain>
    </source>
</reference>
<dbReference type="EMBL" id="JAGINS010000001">
    <property type="protein sequence ID" value="MBP2362819.1"/>
    <property type="molecule type" value="Genomic_DNA"/>
</dbReference>
<dbReference type="Proteomes" id="UP001519311">
    <property type="component" value="Unassembled WGS sequence"/>
</dbReference>
<comment type="caution">
    <text evidence="2">The sequence shown here is derived from an EMBL/GenBank/DDBJ whole genome shotgun (WGS) entry which is preliminary data.</text>
</comment>
<keyword evidence="3" id="KW-1185">Reference proteome</keyword>
<proteinExistence type="predicted"/>